<organism evidence="12 13">
    <name type="scientific">Suillus plorans</name>
    <dbReference type="NCBI Taxonomy" id="116603"/>
    <lineage>
        <taxon>Eukaryota</taxon>
        <taxon>Fungi</taxon>
        <taxon>Dikarya</taxon>
        <taxon>Basidiomycota</taxon>
        <taxon>Agaricomycotina</taxon>
        <taxon>Agaricomycetes</taxon>
        <taxon>Agaricomycetidae</taxon>
        <taxon>Boletales</taxon>
        <taxon>Suillineae</taxon>
        <taxon>Suillaceae</taxon>
        <taxon>Suillus</taxon>
    </lineage>
</organism>
<feature type="transmembrane region" description="Helical" evidence="10">
    <location>
        <begin position="311"/>
        <end position="336"/>
    </location>
</feature>
<dbReference type="SUPFAM" id="SSF103473">
    <property type="entry name" value="MFS general substrate transporter"/>
    <property type="match status" value="1"/>
</dbReference>
<feature type="transmembrane region" description="Helical" evidence="10">
    <location>
        <begin position="99"/>
        <end position="119"/>
    </location>
</feature>
<dbReference type="PANTHER" id="PTHR48022">
    <property type="entry name" value="PLASTIDIC GLUCOSE TRANSPORTER 4"/>
    <property type="match status" value="1"/>
</dbReference>
<dbReference type="Pfam" id="PF00083">
    <property type="entry name" value="Sugar_tr"/>
    <property type="match status" value="1"/>
</dbReference>
<evidence type="ECO:0000256" key="6">
    <source>
        <dbReference type="ARBA" id="ARBA00023136"/>
    </source>
</evidence>
<feature type="transmembrane region" description="Helical" evidence="10">
    <location>
        <begin position="189"/>
        <end position="212"/>
    </location>
</feature>
<sequence length="560" mass="61144">MSLPSSDEEKHKSSVAENTDHHHEQFKQQFGFDPADIAAHTPSLRGRKLTAAVAFVAGTGFTLFGYDQGVMSSLLTGNQFEGSFPEVIVEPSHPNHATLQSFIIAIYEVGCLFGALSNLWVGDKLGRRKTIVVGGSIMIVGAILQTTAFSFAQLIFARIFTGYGNGLITSTVPTYHAELSPSAKRGRMIMMEGTLIVVGVTIAYLVDLALFFVNWSSAQWRVPIALQLVFEIIMVTCIGFLPESPRWLVKRGRNAEAMAVISAMEDKPLSDPEVQRTYYGIREAVAVEASSQGSLRELTTGGPSQNFRRTVIAVVFMMMQQLTGINLVTFYATIVFQRLGLSEVNARITSVANGAEYILASIAAYYTIDYVGRRHLMLFGAIGQSIVMLLLAILGYINNTPAQIVSVVLIFGFNTFFAFGWLGVAWLYCAEIAGLRTRAPTNALSTASNWTFNFVVVMVVGPAFNNISWRTYIVFAALNAIIVPVVYFFFPETGGRSLEDLDVVFALAYMTGEDPVKVSLRKDVPLAGTREADEILGVSPRPSEKPPTPSSSSGKARKQV</sequence>
<feature type="region of interest" description="Disordered" evidence="9">
    <location>
        <begin position="531"/>
        <end position="560"/>
    </location>
</feature>
<reference evidence="12" key="1">
    <citation type="journal article" date="2020" name="New Phytol.">
        <title>Comparative genomics reveals dynamic genome evolution in host specialist ectomycorrhizal fungi.</title>
        <authorList>
            <person name="Lofgren L.A."/>
            <person name="Nguyen N.H."/>
            <person name="Vilgalys R."/>
            <person name="Ruytinx J."/>
            <person name="Liao H.L."/>
            <person name="Branco S."/>
            <person name="Kuo A."/>
            <person name="LaButti K."/>
            <person name="Lipzen A."/>
            <person name="Andreopoulos W."/>
            <person name="Pangilinan J."/>
            <person name="Riley R."/>
            <person name="Hundley H."/>
            <person name="Na H."/>
            <person name="Barry K."/>
            <person name="Grigoriev I.V."/>
            <person name="Stajich J.E."/>
            <person name="Kennedy P.G."/>
        </authorList>
    </citation>
    <scope>NUCLEOTIDE SEQUENCE</scope>
    <source>
        <strain evidence="12">S12</strain>
    </source>
</reference>
<evidence type="ECO:0000256" key="1">
    <source>
        <dbReference type="ARBA" id="ARBA00004141"/>
    </source>
</evidence>
<feature type="region of interest" description="Disordered" evidence="9">
    <location>
        <begin position="1"/>
        <end position="20"/>
    </location>
</feature>
<dbReference type="PROSITE" id="PS50850">
    <property type="entry name" value="MFS"/>
    <property type="match status" value="1"/>
</dbReference>
<gene>
    <name evidence="12" type="ORF">HD556DRAFT_1027784</name>
</gene>
<evidence type="ECO:0000256" key="8">
    <source>
        <dbReference type="RuleBase" id="RU003346"/>
    </source>
</evidence>
<dbReference type="GeneID" id="64589688"/>
<dbReference type="Gene3D" id="1.20.1250.20">
    <property type="entry name" value="MFS general substrate transporter like domains"/>
    <property type="match status" value="1"/>
</dbReference>
<keyword evidence="4 10" id="KW-0812">Transmembrane</keyword>
<dbReference type="InterPro" id="IPR005828">
    <property type="entry name" value="MFS_sugar_transport-like"/>
</dbReference>
<dbReference type="AlphaFoldDB" id="A0A9P7DQ36"/>
<evidence type="ECO:0000256" key="3">
    <source>
        <dbReference type="ARBA" id="ARBA00022448"/>
    </source>
</evidence>
<evidence type="ECO:0000256" key="2">
    <source>
        <dbReference type="ARBA" id="ARBA00010992"/>
    </source>
</evidence>
<dbReference type="PANTHER" id="PTHR48022:SF68">
    <property type="entry name" value="MAJOR FACILITATOR SUPERFAMILY (MFS) PROFILE DOMAIN-CONTAINING PROTEIN-RELATED"/>
    <property type="match status" value="1"/>
</dbReference>
<feature type="transmembrane region" description="Helical" evidence="10">
    <location>
        <begin position="469"/>
        <end position="490"/>
    </location>
</feature>
<keyword evidence="5 10" id="KW-1133">Transmembrane helix</keyword>
<dbReference type="RefSeq" id="XP_041164312.1">
    <property type="nucleotide sequence ID" value="XM_041295924.1"/>
</dbReference>
<feature type="compositionally biased region" description="Basic and acidic residues" evidence="9">
    <location>
        <begin position="7"/>
        <end position="20"/>
    </location>
</feature>
<keyword evidence="6 10" id="KW-0472">Membrane</keyword>
<feature type="transmembrane region" description="Helical" evidence="10">
    <location>
        <begin position="375"/>
        <end position="397"/>
    </location>
</feature>
<keyword evidence="3 8" id="KW-0813">Transport</keyword>
<evidence type="ECO:0000256" key="10">
    <source>
        <dbReference type="SAM" id="Phobius"/>
    </source>
</evidence>
<feature type="domain" description="Major facilitator superfamily (MFS) profile" evidence="11">
    <location>
        <begin position="53"/>
        <end position="494"/>
    </location>
</feature>
<evidence type="ECO:0000313" key="12">
    <source>
        <dbReference type="EMBL" id="KAG1800326.1"/>
    </source>
</evidence>
<dbReference type="GO" id="GO:0016020">
    <property type="term" value="C:membrane"/>
    <property type="evidence" value="ECO:0007669"/>
    <property type="project" value="UniProtKB-SubCell"/>
</dbReference>
<keyword evidence="13" id="KW-1185">Reference proteome</keyword>
<dbReference type="InterPro" id="IPR050360">
    <property type="entry name" value="MFS_Sugar_Transporters"/>
</dbReference>
<evidence type="ECO:0000313" key="13">
    <source>
        <dbReference type="Proteomes" id="UP000719766"/>
    </source>
</evidence>
<dbReference type="FunFam" id="1.20.1250.20:FF:000061">
    <property type="entry name" value="MFS sugar transporter"/>
    <property type="match status" value="1"/>
</dbReference>
<name>A0A9P7DQ36_9AGAM</name>
<feature type="transmembrane region" description="Helical" evidence="10">
    <location>
        <begin position="131"/>
        <end position="149"/>
    </location>
</feature>
<dbReference type="Proteomes" id="UP000719766">
    <property type="component" value="Unassembled WGS sequence"/>
</dbReference>
<dbReference type="OrthoDB" id="2544694at2759"/>
<accession>A0A9P7DQ36</accession>
<feature type="transmembrane region" description="Helical" evidence="10">
    <location>
        <begin position="441"/>
        <end position="463"/>
    </location>
</feature>
<dbReference type="EMBL" id="JABBWE010000009">
    <property type="protein sequence ID" value="KAG1800326.1"/>
    <property type="molecule type" value="Genomic_DNA"/>
</dbReference>
<dbReference type="PRINTS" id="PR00171">
    <property type="entry name" value="SUGRTRNSPORT"/>
</dbReference>
<feature type="transmembrane region" description="Helical" evidence="10">
    <location>
        <begin position="49"/>
        <end position="66"/>
    </location>
</feature>
<feature type="transmembrane region" description="Helical" evidence="10">
    <location>
        <begin position="403"/>
        <end position="429"/>
    </location>
</feature>
<evidence type="ECO:0000256" key="4">
    <source>
        <dbReference type="ARBA" id="ARBA00022692"/>
    </source>
</evidence>
<evidence type="ECO:0000256" key="5">
    <source>
        <dbReference type="ARBA" id="ARBA00022989"/>
    </source>
</evidence>
<dbReference type="InterPro" id="IPR036259">
    <property type="entry name" value="MFS_trans_sf"/>
</dbReference>
<comment type="subcellular location">
    <subcellularLocation>
        <location evidence="1">Membrane</location>
        <topology evidence="1">Multi-pass membrane protein</topology>
    </subcellularLocation>
</comment>
<feature type="transmembrane region" description="Helical" evidence="10">
    <location>
        <begin position="348"/>
        <end position="368"/>
    </location>
</feature>
<evidence type="ECO:0000256" key="9">
    <source>
        <dbReference type="SAM" id="MobiDB-lite"/>
    </source>
</evidence>
<evidence type="ECO:0000259" key="11">
    <source>
        <dbReference type="PROSITE" id="PS50850"/>
    </source>
</evidence>
<dbReference type="InterPro" id="IPR003663">
    <property type="entry name" value="Sugar/inositol_transpt"/>
</dbReference>
<comment type="similarity">
    <text evidence="2 8">Belongs to the major facilitator superfamily. Sugar transporter (TC 2.A.1.1) family.</text>
</comment>
<evidence type="ECO:0000256" key="7">
    <source>
        <dbReference type="ARBA" id="ARBA00049119"/>
    </source>
</evidence>
<comment type="caution">
    <text evidence="12">The sequence shown here is derived from an EMBL/GenBank/DDBJ whole genome shotgun (WGS) entry which is preliminary data.</text>
</comment>
<comment type="catalytic activity">
    <reaction evidence="7">
        <text>myo-inositol(out) + H(+)(out) = myo-inositol(in) + H(+)(in)</text>
        <dbReference type="Rhea" id="RHEA:60364"/>
        <dbReference type="ChEBI" id="CHEBI:15378"/>
        <dbReference type="ChEBI" id="CHEBI:17268"/>
    </reaction>
</comment>
<dbReference type="GO" id="GO:0005351">
    <property type="term" value="F:carbohydrate:proton symporter activity"/>
    <property type="evidence" value="ECO:0007669"/>
    <property type="project" value="TreeGrafter"/>
</dbReference>
<dbReference type="NCBIfam" id="TIGR00879">
    <property type="entry name" value="SP"/>
    <property type="match status" value="1"/>
</dbReference>
<proteinExistence type="inferred from homology"/>
<dbReference type="InterPro" id="IPR020846">
    <property type="entry name" value="MFS_dom"/>
</dbReference>
<protein>
    <submittedName>
        <fullName evidence="12">General substrate transporter</fullName>
    </submittedName>
</protein>